<sequence>MDAGRGSRGTASDEDYEDGLYTDYSHNGEVEDEHGTYPYGIRRYLHDHQSPLHRLHLHLASFSDSERYALVPGQMPSWRIQDGVESTHPLRRLRPSRTSDIEHQARRRQSTSTVHSSPSHQQSVSSRSPSLVSLHPARSSDPDSREPPSSYQTTTPAPYQPPPENAAADELAGPDHGEDQAGGHGGGPGVDGPDMSMSEATTAGGSADQQAAFWPWGLYQSIPISVPFFIDDFDLEDPDVFEPLEPCDWDENFNLEMIDAEFEAFEQQDDAAQ</sequence>
<evidence type="ECO:0000313" key="2">
    <source>
        <dbReference type="EMBL" id="KID66355.1"/>
    </source>
</evidence>
<dbReference type="OrthoDB" id="10371688at2759"/>
<comment type="caution">
    <text evidence="2">The sequence shown here is derived from an EMBL/GenBank/DDBJ whole genome shotgun (WGS) entry which is preliminary data.</text>
</comment>
<protein>
    <submittedName>
        <fullName evidence="2">Uncharacterized protein</fullName>
    </submittedName>
</protein>
<dbReference type="Proteomes" id="UP000031186">
    <property type="component" value="Unassembled WGS sequence"/>
</dbReference>
<accession>A0A0B4EWN6</accession>
<evidence type="ECO:0000313" key="3">
    <source>
        <dbReference type="Proteomes" id="UP000031186"/>
    </source>
</evidence>
<dbReference type="AlphaFoldDB" id="A0A0B4EWN6"/>
<feature type="region of interest" description="Disordered" evidence="1">
    <location>
        <begin position="1"/>
        <end position="33"/>
    </location>
</feature>
<gene>
    <name evidence="2" type="ORF">MAN_04636</name>
</gene>
<dbReference type="HOGENOM" id="CLU_1019692_0_0_1"/>
<feature type="compositionally biased region" description="Low complexity" evidence="1">
    <location>
        <begin position="110"/>
        <end position="137"/>
    </location>
</feature>
<dbReference type="EMBL" id="AZNF01000005">
    <property type="protein sequence ID" value="KID66355.1"/>
    <property type="molecule type" value="Genomic_DNA"/>
</dbReference>
<feature type="non-terminal residue" evidence="2">
    <location>
        <position position="1"/>
    </location>
</feature>
<proteinExistence type="predicted"/>
<organism evidence="2 3">
    <name type="scientific">Metarhizium anisopliae (strain ARSEF 549)</name>
    <dbReference type="NCBI Taxonomy" id="3151832"/>
    <lineage>
        <taxon>Eukaryota</taxon>
        <taxon>Fungi</taxon>
        <taxon>Dikarya</taxon>
        <taxon>Ascomycota</taxon>
        <taxon>Pezizomycotina</taxon>
        <taxon>Sordariomycetes</taxon>
        <taxon>Hypocreomycetidae</taxon>
        <taxon>Hypocreales</taxon>
        <taxon>Clavicipitaceae</taxon>
        <taxon>Metarhizium</taxon>
    </lineage>
</organism>
<name>A0A0B4EWN6_METAF</name>
<keyword evidence="3" id="KW-1185">Reference proteome</keyword>
<reference evidence="2 3" key="1">
    <citation type="journal article" date="2014" name="Proc. Natl. Acad. Sci. U.S.A.">
        <title>Trajectory and genomic determinants of fungal-pathogen speciation and host adaptation.</title>
        <authorList>
            <person name="Hu X."/>
            <person name="Xiao G."/>
            <person name="Zheng P."/>
            <person name="Shang Y."/>
            <person name="Su Y."/>
            <person name="Zhang X."/>
            <person name="Liu X."/>
            <person name="Zhan S."/>
            <person name="St Leger R.J."/>
            <person name="Wang C."/>
        </authorList>
    </citation>
    <scope>NUCLEOTIDE SEQUENCE [LARGE SCALE GENOMIC DNA]</scope>
    <source>
        <strain evidence="2 3">ARSEF 549</strain>
    </source>
</reference>
<evidence type="ECO:0000256" key="1">
    <source>
        <dbReference type="SAM" id="MobiDB-lite"/>
    </source>
</evidence>
<dbReference type="VEuPathDB" id="FungiDB:MAN_04636"/>
<feature type="region of interest" description="Disordered" evidence="1">
    <location>
        <begin position="80"/>
        <end position="206"/>
    </location>
</feature>
<feature type="compositionally biased region" description="Low complexity" evidence="1">
    <location>
        <begin position="147"/>
        <end position="157"/>
    </location>
</feature>